<evidence type="ECO:0000313" key="4">
    <source>
        <dbReference type="Proteomes" id="UP000241474"/>
    </source>
</evidence>
<dbReference type="InterPro" id="IPR036770">
    <property type="entry name" value="Ankyrin_rpt-contain_sf"/>
</dbReference>
<dbReference type="Pfam" id="PF12796">
    <property type="entry name" value="Ank_2"/>
    <property type="match status" value="3"/>
</dbReference>
<dbReference type="PANTHER" id="PTHR44207">
    <property type="entry name" value="SURFACE ANTIGEN BSPA-LIKE-RELATED"/>
    <property type="match status" value="1"/>
</dbReference>
<accession>A0A0G2Y2Z5</accession>
<protein>
    <submittedName>
        <fullName evidence="3">Ankyrin repeat-containing protein</fullName>
    </submittedName>
</protein>
<organismHost>
    <name type="scientific">Acanthamoeba polyphaga</name>
    <name type="common">Amoeba</name>
    <dbReference type="NCBI Taxonomy" id="5757"/>
</organismHost>
<dbReference type="EMBL" id="KM982401">
    <property type="protein sequence ID" value="AKI78874.1"/>
    <property type="molecule type" value="Genomic_DNA"/>
</dbReference>
<organism evidence="3 4">
    <name type="scientific">Acanthamoeba polyphaga mimivirus</name>
    <name type="common">APMV</name>
    <dbReference type="NCBI Taxonomy" id="212035"/>
    <lineage>
        <taxon>Viruses</taxon>
        <taxon>Varidnaviria</taxon>
        <taxon>Bamfordvirae</taxon>
        <taxon>Nucleocytoviricota</taxon>
        <taxon>Megaviricetes</taxon>
        <taxon>Imitervirales</taxon>
        <taxon>Mimiviridae</taxon>
        <taxon>Megamimivirinae</taxon>
        <taxon>Mimivirus</taxon>
        <taxon>Mimivirus bradfordmassiliense</taxon>
    </lineage>
</organism>
<dbReference type="SMART" id="SM00248">
    <property type="entry name" value="ANK"/>
    <property type="match status" value="11"/>
</dbReference>
<dbReference type="SUPFAM" id="SSF48403">
    <property type="entry name" value="Ankyrin repeat"/>
    <property type="match status" value="1"/>
</dbReference>
<dbReference type="InterPro" id="IPR002110">
    <property type="entry name" value="Ankyrin_rpt"/>
</dbReference>
<keyword evidence="1" id="KW-0677">Repeat</keyword>
<dbReference type="Proteomes" id="UP000241474">
    <property type="component" value="Segment"/>
</dbReference>
<proteinExistence type="predicted"/>
<name>A0A0G2Y2Z5_MIMIV</name>
<evidence type="ECO:0000256" key="1">
    <source>
        <dbReference type="ARBA" id="ARBA00022737"/>
    </source>
</evidence>
<reference evidence="3 4" key="1">
    <citation type="submission" date="2014-10" db="EMBL/GenBank/DDBJ databases">
        <title>Pan-genome analysis of Brazilian lineage A amoebal mimiviruses.</title>
        <authorList>
            <person name="Assis F.L."/>
            <person name="Abrahao J.S."/>
            <person name="Kroon E.G."/>
            <person name="Dornas F.P."/>
            <person name="Andrade K.R."/>
            <person name="Borato P.V.M."/>
            <person name="Pilotto M.R."/>
            <person name="Benamar S."/>
            <person name="LaScola B."/>
            <person name="Colson P."/>
        </authorList>
    </citation>
    <scope>NUCLEOTIDE SEQUENCE [LARGE SCALE GENOMIC DNA]</scope>
    <source>
        <strain evidence="3 4">Oyster</strain>
    </source>
</reference>
<evidence type="ECO:0000313" key="3">
    <source>
        <dbReference type="EMBL" id="AKI78874.1"/>
    </source>
</evidence>
<keyword evidence="2" id="KW-0040">ANK repeat</keyword>
<dbReference type="Gene3D" id="1.25.40.20">
    <property type="entry name" value="Ankyrin repeat-containing domain"/>
    <property type="match status" value="3"/>
</dbReference>
<evidence type="ECO:0000256" key="2">
    <source>
        <dbReference type="ARBA" id="ARBA00023043"/>
    </source>
</evidence>
<sequence length="466" mass="53343">MNYQISIMDIIYDDLPVEIWIRIMKFMKDSAVNLVLVNTDFFKLIYFKKNKFYELKKFSLFEMQKKYVKQRITLIDYIVKKGYLDIIIYINNLKSNHDPLIMDNMKIIGNISKDTALWYSCKNNNLATTKYFIYKGASINLNSLPLKTACIEGHLDTVKYLFSCGIEITNNIHDCFVSACCYGQLNIVTYLTNKISIPFDYKNEAFIMACKYGCLDVAKYLFNLDCDISIDALYEACRNGHIEVVKYLIGLGVDPRKEKCWAITNACQGGHLNIVKFLLSTGIKPKKINADAFYQACKTGNLEIAKCLKEIGANTTTRRDWALELSARAGHLDVVKYIVGLGVSQKSLDRALIDATLFCRVRVVEYLVDSGSDFRQNNDYLFRSIICTRDHVKIAEYFIMKGVNIIVNNNEPIKTVCHNGCISILKLLIMYGIDYNSIKDHLINIAKSNNQSAIIKYLEDLDTLKQ</sequence>